<dbReference type="PANTHER" id="PTHR34849">
    <property type="entry name" value="SSL5025 PROTEIN"/>
    <property type="match status" value="1"/>
</dbReference>
<dbReference type="Proteomes" id="UP000034172">
    <property type="component" value="Unassembled WGS sequence"/>
</dbReference>
<dbReference type="PANTHER" id="PTHR34849:SF3">
    <property type="entry name" value="SSR2962 PROTEIN"/>
    <property type="match status" value="1"/>
</dbReference>
<name>A0A0G1HRH9_9BACT</name>
<dbReference type="EMBL" id="LCIE01000005">
    <property type="protein sequence ID" value="KKT49545.1"/>
    <property type="molecule type" value="Genomic_DNA"/>
</dbReference>
<dbReference type="STRING" id="1618392.UW41_C0005G0048"/>
<dbReference type="InterPro" id="IPR009057">
    <property type="entry name" value="Homeodomain-like_sf"/>
</dbReference>
<dbReference type="InterPro" id="IPR036388">
    <property type="entry name" value="WH-like_DNA-bd_sf"/>
</dbReference>
<dbReference type="AlphaFoldDB" id="A0A0G1HRH9"/>
<dbReference type="SUPFAM" id="SSF46689">
    <property type="entry name" value="Homeodomain-like"/>
    <property type="match status" value="1"/>
</dbReference>
<protein>
    <recommendedName>
        <fullName evidence="3">Antitoxin</fullName>
    </recommendedName>
</protein>
<organism evidence="1 2">
    <name type="scientific">Candidatus Collierbacteria bacterium GW2011_GWC2_44_18</name>
    <dbReference type="NCBI Taxonomy" id="1618392"/>
    <lineage>
        <taxon>Bacteria</taxon>
        <taxon>Candidatus Collieribacteriota</taxon>
    </lineage>
</organism>
<reference evidence="1 2" key="1">
    <citation type="journal article" date="2015" name="Nature">
        <title>rRNA introns, odd ribosomes, and small enigmatic genomes across a large radiation of phyla.</title>
        <authorList>
            <person name="Brown C.T."/>
            <person name="Hug L.A."/>
            <person name="Thomas B.C."/>
            <person name="Sharon I."/>
            <person name="Castelle C.J."/>
            <person name="Singh A."/>
            <person name="Wilkins M.J."/>
            <person name="Williams K.H."/>
            <person name="Banfield J.F."/>
        </authorList>
    </citation>
    <scope>NUCLEOTIDE SEQUENCE [LARGE SCALE GENOMIC DNA]</scope>
</reference>
<dbReference type="InterPro" id="IPR007367">
    <property type="entry name" value="DUF433"/>
</dbReference>
<dbReference type="Pfam" id="PF04255">
    <property type="entry name" value="DUF433"/>
    <property type="match status" value="1"/>
</dbReference>
<comment type="caution">
    <text evidence="1">The sequence shown here is derived from an EMBL/GenBank/DDBJ whole genome shotgun (WGS) entry which is preliminary data.</text>
</comment>
<evidence type="ECO:0008006" key="3">
    <source>
        <dbReference type="Google" id="ProtNLM"/>
    </source>
</evidence>
<sequence>MPIKKTSSSDLIVKDPEILGGTPVITGTRIPVTLLARLLRVGYSDKIINYEYPSLTMEKILAFKKLIDGGYRVSASR</sequence>
<gene>
    <name evidence="1" type="ORF">UW41_C0005G0048</name>
</gene>
<evidence type="ECO:0000313" key="2">
    <source>
        <dbReference type="Proteomes" id="UP000034172"/>
    </source>
</evidence>
<dbReference type="Gene3D" id="1.10.10.10">
    <property type="entry name" value="Winged helix-like DNA-binding domain superfamily/Winged helix DNA-binding domain"/>
    <property type="match status" value="1"/>
</dbReference>
<proteinExistence type="predicted"/>
<evidence type="ECO:0000313" key="1">
    <source>
        <dbReference type="EMBL" id="KKT49545.1"/>
    </source>
</evidence>
<accession>A0A0G1HRH9</accession>